<feature type="region of interest" description="Disordered" evidence="1">
    <location>
        <begin position="1"/>
        <end position="46"/>
    </location>
</feature>
<feature type="compositionally biased region" description="Basic and acidic residues" evidence="1">
    <location>
        <begin position="300"/>
        <end position="313"/>
    </location>
</feature>
<protein>
    <recommendedName>
        <fullName evidence="4">Major facilitator superfamily transporter</fullName>
    </recommendedName>
</protein>
<dbReference type="STRING" id="1081104.A0A167W0N8"/>
<organism evidence="2 3">
    <name type="scientific">Cordyceps fumosorosea (strain ARSEF 2679)</name>
    <name type="common">Isaria fumosorosea</name>
    <dbReference type="NCBI Taxonomy" id="1081104"/>
    <lineage>
        <taxon>Eukaryota</taxon>
        <taxon>Fungi</taxon>
        <taxon>Dikarya</taxon>
        <taxon>Ascomycota</taxon>
        <taxon>Pezizomycotina</taxon>
        <taxon>Sordariomycetes</taxon>
        <taxon>Hypocreomycetidae</taxon>
        <taxon>Hypocreales</taxon>
        <taxon>Cordycipitaceae</taxon>
        <taxon>Cordyceps</taxon>
    </lineage>
</organism>
<proteinExistence type="predicted"/>
<feature type="compositionally biased region" description="Polar residues" evidence="1">
    <location>
        <begin position="27"/>
        <end position="42"/>
    </location>
</feature>
<evidence type="ECO:0000256" key="1">
    <source>
        <dbReference type="SAM" id="MobiDB-lite"/>
    </source>
</evidence>
<keyword evidence="3" id="KW-1185">Reference proteome</keyword>
<evidence type="ECO:0000313" key="3">
    <source>
        <dbReference type="Proteomes" id="UP000076744"/>
    </source>
</evidence>
<dbReference type="OrthoDB" id="5411773at2759"/>
<feature type="region of interest" description="Disordered" evidence="1">
    <location>
        <begin position="299"/>
        <end position="362"/>
    </location>
</feature>
<dbReference type="EMBL" id="AZHB01000011">
    <property type="protein sequence ID" value="OAA63188.1"/>
    <property type="molecule type" value="Genomic_DNA"/>
</dbReference>
<comment type="caution">
    <text evidence="2">The sequence shown here is derived from an EMBL/GenBank/DDBJ whole genome shotgun (WGS) entry which is preliminary data.</text>
</comment>
<accession>A0A167W0N8</accession>
<reference evidence="2 3" key="1">
    <citation type="journal article" date="2016" name="Genome Biol. Evol.">
        <title>Divergent and convergent evolution of fungal pathogenicity.</title>
        <authorList>
            <person name="Shang Y."/>
            <person name="Xiao G."/>
            <person name="Zheng P."/>
            <person name="Cen K."/>
            <person name="Zhan S."/>
            <person name="Wang C."/>
        </authorList>
    </citation>
    <scope>NUCLEOTIDE SEQUENCE [LARGE SCALE GENOMIC DNA]</scope>
    <source>
        <strain evidence="2 3">ARSEF 2679</strain>
    </source>
</reference>
<name>A0A167W0N8_CORFA</name>
<evidence type="ECO:0000313" key="2">
    <source>
        <dbReference type="EMBL" id="OAA63188.1"/>
    </source>
</evidence>
<gene>
    <name evidence="2" type="ORF">ISF_05064</name>
</gene>
<feature type="compositionally biased region" description="Polar residues" evidence="1">
    <location>
        <begin position="8"/>
        <end position="17"/>
    </location>
</feature>
<sequence length="585" mass="64592">MLRPVVSNADSSPSSFHTAIDSEPSHDSTAASSPLQSLQQTPFRDVRPLPRELKGHCQIFLEEGLYLGAINLYDSLLGAGSSRQRPTSKSVYVPPPTHLAVLNTLIVHPVYTNRADKQSQEIAASALSYLRSLLEVVGPVNANFRAAFEFYSTPRWHRRRTGYSTDGTLSDGPIDERDRDRISGSLANENSIWSRGQDFWSTLGWALNCSTLYPQRWRYWKAWLDFMLDVLQSDWSERERLDQEAHEASGRHGPTPTTMRQDSILAMYMEQKNGPQGGFKAIMKALFADGGSLSTSAFHEVFEKEPRGRQSESRKRKRNDRVDVDNGKFGDYLDDEPFSCGVSEPPTPEKPRNPREATASFGTTFPGLTDTISLRLRLFQLLLGATYALRKLSYVRHLFDAYASSLKVVPLPVFGLVVGQQQRRRPGGDDGGYPGGGLPPGLRVTLIKALFNLLLPAGHRSPRRVDPEGDEEGRLSAAMLEQCYAPHPANTVGIDDNAKLSLVVEAAVQLLWACGSLAYSPTLEDAIRAGVDARNAKVKRKRTGRAPPDPDDALAAEALDASANRLRVLLEVMKATASEEEDCVA</sequence>
<dbReference type="Proteomes" id="UP000076744">
    <property type="component" value="Unassembled WGS sequence"/>
</dbReference>
<dbReference type="AlphaFoldDB" id="A0A167W0N8"/>
<dbReference type="RefSeq" id="XP_018704395.1">
    <property type="nucleotide sequence ID" value="XM_018848669.1"/>
</dbReference>
<dbReference type="GeneID" id="30021356"/>
<evidence type="ECO:0008006" key="4">
    <source>
        <dbReference type="Google" id="ProtNLM"/>
    </source>
</evidence>